<dbReference type="InterPro" id="IPR036938">
    <property type="entry name" value="PAP2/HPO_sf"/>
</dbReference>
<dbReference type="KEGG" id="pnd:Pla175_10920"/>
<dbReference type="OrthoDB" id="271145at2"/>
<sequence precursor="true">MRRGLSVLLCLALHAWIALAVPAQSPSDLELEGLPIEAEPDVGDLRFQFEGLDLAGREEEEQQFSLLERIGGDLRNFYDAPTLGLIGVGVAGHALVSNTNADEWARAEYQEQIRSIGTDEVSEFVHGNKFFGEGTYVLPVFAAATLAGLPFDRDSSGGRVGEWGERSLRAVLVGGPPMLGLQYALGSSRPGELDSASHWEPFKDTNAVSGHAFMGSIGFLSAAKMTDRPGLKALLYAGSTLPALSRINDDDHYASQVVLGWGLAYLAVSAVDDTYREERPYRLLPGPVGDGLGVNVMFEY</sequence>
<accession>A0A518D8B6</accession>
<proteinExistence type="predicted"/>
<protein>
    <submittedName>
        <fullName evidence="2">PAP2 superfamily protein</fullName>
    </submittedName>
</protein>
<dbReference type="RefSeq" id="WP_145281882.1">
    <property type="nucleotide sequence ID" value="NZ_CP036291.1"/>
</dbReference>
<gene>
    <name evidence="2" type="ORF">Pla175_10920</name>
</gene>
<evidence type="ECO:0000313" key="2">
    <source>
        <dbReference type="EMBL" id="QDU87726.1"/>
    </source>
</evidence>
<dbReference type="Proteomes" id="UP000317429">
    <property type="component" value="Chromosome"/>
</dbReference>
<reference evidence="2 3" key="1">
    <citation type="submission" date="2019-02" db="EMBL/GenBank/DDBJ databases">
        <title>Deep-cultivation of Planctomycetes and their phenomic and genomic characterization uncovers novel biology.</title>
        <authorList>
            <person name="Wiegand S."/>
            <person name="Jogler M."/>
            <person name="Boedeker C."/>
            <person name="Pinto D."/>
            <person name="Vollmers J."/>
            <person name="Rivas-Marin E."/>
            <person name="Kohn T."/>
            <person name="Peeters S.H."/>
            <person name="Heuer A."/>
            <person name="Rast P."/>
            <person name="Oberbeckmann S."/>
            <person name="Bunk B."/>
            <person name="Jeske O."/>
            <person name="Meyerdierks A."/>
            <person name="Storesund J.E."/>
            <person name="Kallscheuer N."/>
            <person name="Luecker S."/>
            <person name="Lage O.M."/>
            <person name="Pohl T."/>
            <person name="Merkel B.J."/>
            <person name="Hornburger P."/>
            <person name="Mueller R.-W."/>
            <person name="Bruemmer F."/>
            <person name="Labrenz M."/>
            <person name="Spormann A.M."/>
            <person name="Op den Camp H."/>
            <person name="Overmann J."/>
            <person name="Amann R."/>
            <person name="Jetten M.S.M."/>
            <person name="Mascher T."/>
            <person name="Medema M.H."/>
            <person name="Devos D.P."/>
            <person name="Kaster A.-K."/>
            <person name="Ovreas L."/>
            <person name="Rohde M."/>
            <person name="Galperin M.Y."/>
            <person name="Jogler C."/>
        </authorList>
    </citation>
    <scope>NUCLEOTIDE SEQUENCE [LARGE SCALE GENOMIC DNA]</scope>
    <source>
        <strain evidence="2 3">Pla175</strain>
    </source>
</reference>
<dbReference type="AlphaFoldDB" id="A0A518D8B6"/>
<name>A0A518D8B6_9BACT</name>
<dbReference type="SUPFAM" id="SSF48317">
    <property type="entry name" value="Acid phosphatase/Vanadium-dependent haloperoxidase"/>
    <property type="match status" value="1"/>
</dbReference>
<keyword evidence="3" id="KW-1185">Reference proteome</keyword>
<feature type="chain" id="PRO_5021897568" evidence="1">
    <location>
        <begin position="21"/>
        <end position="300"/>
    </location>
</feature>
<organism evidence="2 3">
    <name type="scientific">Pirellulimonas nuda</name>
    <dbReference type="NCBI Taxonomy" id="2528009"/>
    <lineage>
        <taxon>Bacteria</taxon>
        <taxon>Pseudomonadati</taxon>
        <taxon>Planctomycetota</taxon>
        <taxon>Planctomycetia</taxon>
        <taxon>Pirellulales</taxon>
        <taxon>Lacipirellulaceae</taxon>
        <taxon>Pirellulimonas</taxon>
    </lineage>
</organism>
<dbReference type="EMBL" id="CP036291">
    <property type="protein sequence ID" value="QDU87726.1"/>
    <property type="molecule type" value="Genomic_DNA"/>
</dbReference>
<evidence type="ECO:0000256" key="1">
    <source>
        <dbReference type="SAM" id="SignalP"/>
    </source>
</evidence>
<evidence type="ECO:0000313" key="3">
    <source>
        <dbReference type="Proteomes" id="UP000317429"/>
    </source>
</evidence>
<keyword evidence="1" id="KW-0732">Signal</keyword>
<dbReference type="Gene3D" id="1.20.144.10">
    <property type="entry name" value="Phosphatidic acid phosphatase type 2/haloperoxidase"/>
    <property type="match status" value="1"/>
</dbReference>
<feature type="signal peptide" evidence="1">
    <location>
        <begin position="1"/>
        <end position="20"/>
    </location>
</feature>